<organism evidence="3 4">
    <name type="scientific">Actinomycetospora chlora</name>
    <dbReference type="NCBI Taxonomy" id="663608"/>
    <lineage>
        <taxon>Bacteria</taxon>
        <taxon>Bacillati</taxon>
        <taxon>Actinomycetota</taxon>
        <taxon>Actinomycetes</taxon>
        <taxon>Pseudonocardiales</taxon>
        <taxon>Pseudonocardiaceae</taxon>
        <taxon>Actinomycetospora</taxon>
    </lineage>
</organism>
<dbReference type="InterPro" id="IPR006015">
    <property type="entry name" value="Universal_stress_UspA"/>
</dbReference>
<dbReference type="PANTHER" id="PTHR46268:SF6">
    <property type="entry name" value="UNIVERSAL STRESS PROTEIN UP12"/>
    <property type="match status" value="1"/>
</dbReference>
<dbReference type="EMBL" id="BAABHO010000019">
    <property type="protein sequence ID" value="GAA4790550.1"/>
    <property type="molecule type" value="Genomic_DNA"/>
</dbReference>
<comment type="caution">
    <text evidence="3">The sequence shown here is derived from an EMBL/GenBank/DDBJ whole genome shotgun (WGS) entry which is preliminary data.</text>
</comment>
<proteinExistence type="inferred from homology"/>
<gene>
    <name evidence="3" type="ORF">GCM10023200_26910</name>
</gene>
<feature type="domain" description="UspA" evidence="2">
    <location>
        <begin position="150"/>
        <end position="275"/>
    </location>
</feature>
<dbReference type="PRINTS" id="PR01438">
    <property type="entry name" value="UNVRSLSTRESS"/>
</dbReference>
<dbReference type="CDD" id="cd00293">
    <property type="entry name" value="USP-like"/>
    <property type="match status" value="1"/>
</dbReference>
<evidence type="ECO:0000313" key="4">
    <source>
        <dbReference type="Proteomes" id="UP001500928"/>
    </source>
</evidence>
<dbReference type="Pfam" id="PF00582">
    <property type="entry name" value="Usp"/>
    <property type="match status" value="2"/>
</dbReference>
<reference evidence="4" key="1">
    <citation type="journal article" date="2019" name="Int. J. Syst. Evol. Microbiol.">
        <title>The Global Catalogue of Microorganisms (GCM) 10K type strain sequencing project: providing services to taxonomists for standard genome sequencing and annotation.</title>
        <authorList>
            <consortium name="The Broad Institute Genomics Platform"/>
            <consortium name="The Broad Institute Genome Sequencing Center for Infectious Disease"/>
            <person name="Wu L."/>
            <person name="Ma J."/>
        </authorList>
    </citation>
    <scope>NUCLEOTIDE SEQUENCE [LARGE SCALE GENOMIC DNA]</scope>
    <source>
        <strain evidence="4">JCM 17979</strain>
    </source>
</reference>
<protein>
    <submittedName>
        <fullName evidence="3">Universal stress protein</fullName>
    </submittedName>
</protein>
<evidence type="ECO:0000313" key="3">
    <source>
        <dbReference type="EMBL" id="GAA4790550.1"/>
    </source>
</evidence>
<feature type="domain" description="UspA" evidence="2">
    <location>
        <begin position="11"/>
        <end position="138"/>
    </location>
</feature>
<sequence>MVDRAEPATGVVAGVGGNPATLRAVRWAAREAARRGVGLDLVQVLPPSHHDHVLEAPQGRARALLEQGRHVAAASAPDVPVRLSVVSGVCGPALVHVAEHAELLVLGSRTAAADLDLTVGRVVGHAIGHARCPVVLVPQIWDPAAAHAGNVLVHVDGTREAVGAVAFAADVADRWGAPLQPVAVGARRGAGADERAIRQRLADAAAGTTDRHPDLALHETVLWGNAAEAILREARGRARLIVLCSRGLGALTASLLGTTTQAVVRMASCPTAVLPPEVAEVWPARAVGRVTEDVPPPVLR</sequence>
<dbReference type="SUPFAM" id="SSF52402">
    <property type="entry name" value="Adenine nucleotide alpha hydrolases-like"/>
    <property type="match status" value="2"/>
</dbReference>
<dbReference type="PANTHER" id="PTHR46268">
    <property type="entry name" value="STRESS RESPONSE PROTEIN NHAX"/>
    <property type="match status" value="1"/>
</dbReference>
<name>A0ABP9B864_9PSEU</name>
<dbReference type="Proteomes" id="UP001500928">
    <property type="component" value="Unassembled WGS sequence"/>
</dbReference>
<keyword evidence="4" id="KW-1185">Reference proteome</keyword>
<evidence type="ECO:0000259" key="2">
    <source>
        <dbReference type="Pfam" id="PF00582"/>
    </source>
</evidence>
<accession>A0ABP9B864</accession>
<comment type="similarity">
    <text evidence="1">Belongs to the universal stress protein A family.</text>
</comment>
<dbReference type="Gene3D" id="3.40.50.12370">
    <property type="match status" value="1"/>
</dbReference>
<dbReference type="InterPro" id="IPR006016">
    <property type="entry name" value="UspA"/>
</dbReference>
<dbReference type="RefSeq" id="WP_345415170.1">
    <property type="nucleotide sequence ID" value="NZ_BAABHO010000019.1"/>
</dbReference>
<evidence type="ECO:0000256" key="1">
    <source>
        <dbReference type="ARBA" id="ARBA00008791"/>
    </source>
</evidence>